<protein>
    <submittedName>
        <fullName evidence="2">Uncharacterized protein</fullName>
    </submittedName>
</protein>
<keyword evidence="1" id="KW-0472">Membrane</keyword>
<feature type="transmembrane region" description="Helical" evidence="1">
    <location>
        <begin position="43"/>
        <end position="65"/>
    </location>
</feature>
<dbReference type="RefSeq" id="WP_165138781.1">
    <property type="nucleotide sequence ID" value="NZ_JAALLT010000001.1"/>
</dbReference>
<feature type="transmembrane region" description="Helical" evidence="1">
    <location>
        <begin position="115"/>
        <end position="137"/>
    </location>
</feature>
<organism evidence="2 3">
    <name type="scientific">Halalkalibaculum roseum</name>
    <dbReference type="NCBI Taxonomy" id="2709311"/>
    <lineage>
        <taxon>Bacteria</taxon>
        <taxon>Pseudomonadati</taxon>
        <taxon>Balneolota</taxon>
        <taxon>Balneolia</taxon>
        <taxon>Balneolales</taxon>
        <taxon>Balneolaceae</taxon>
        <taxon>Halalkalibaculum</taxon>
    </lineage>
</organism>
<proteinExistence type="predicted"/>
<dbReference type="Proteomes" id="UP000473278">
    <property type="component" value="Unassembled WGS sequence"/>
</dbReference>
<accession>A0A6M1SRL6</accession>
<evidence type="ECO:0000313" key="3">
    <source>
        <dbReference type="Proteomes" id="UP000473278"/>
    </source>
</evidence>
<gene>
    <name evidence="2" type="ORF">G3570_02365</name>
</gene>
<keyword evidence="1" id="KW-1133">Transmembrane helix</keyword>
<feature type="transmembrane region" description="Helical" evidence="1">
    <location>
        <begin position="86"/>
        <end position="103"/>
    </location>
</feature>
<evidence type="ECO:0000313" key="2">
    <source>
        <dbReference type="EMBL" id="NGP75460.1"/>
    </source>
</evidence>
<keyword evidence="3" id="KW-1185">Reference proteome</keyword>
<keyword evidence="1" id="KW-0812">Transmembrane</keyword>
<evidence type="ECO:0000256" key="1">
    <source>
        <dbReference type="SAM" id="Phobius"/>
    </source>
</evidence>
<comment type="caution">
    <text evidence="2">The sequence shown here is derived from an EMBL/GenBank/DDBJ whole genome shotgun (WGS) entry which is preliminary data.</text>
</comment>
<dbReference type="EMBL" id="JAALLT010000001">
    <property type="protein sequence ID" value="NGP75460.1"/>
    <property type="molecule type" value="Genomic_DNA"/>
</dbReference>
<sequence>MSRKEIYAWCSLGITLSILGYYTITVFGLPVGIEAYEEQITGILWKVLAFAFLIELGLDLLNSTLLGGVAKDERDMLIESKAFRNAYYFLIVAIISVVMNVFISDFLSTASGESVLLSMPFMTLHVLVIVLFTAILIKAATQIFYYQRGV</sequence>
<name>A0A6M1SRL6_9BACT</name>
<dbReference type="AlphaFoldDB" id="A0A6M1SRL6"/>
<reference evidence="2 3" key="1">
    <citation type="submission" date="2020-02" db="EMBL/GenBank/DDBJ databases">
        <title>Balneolaceae bacterium YR4-1, complete genome.</title>
        <authorList>
            <person name="Li Y."/>
            <person name="Wu S."/>
        </authorList>
    </citation>
    <scope>NUCLEOTIDE SEQUENCE [LARGE SCALE GENOMIC DNA]</scope>
    <source>
        <strain evidence="2 3">YR4-1</strain>
    </source>
</reference>
<feature type="transmembrane region" description="Helical" evidence="1">
    <location>
        <begin position="7"/>
        <end position="31"/>
    </location>
</feature>